<dbReference type="RefSeq" id="WP_191182791.1">
    <property type="nucleotide sequence ID" value="NZ_JACXAJ010000002.1"/>
</dbReference>
<evidence type="ECO:0000313" key="4">
    <source>
        <dbReference type="Proteomes" id="UP000625551"/>
    </source>
</evidence>
<feature type="chain" id="PRO_5045596865" description="DUF5777 domain-containing protein" evidence="1">
    <location>
        <begin position="24"/>
        <end position="300"/>
    </location>
</feature>
<dbReference type="InterPro" id="IPR045916">
    <property type="entry name" value="DUF5777"/>
</dbReference>
<comment type="caution">
    <text evidence="3">The sequence shown here is derived from an EMBL/GenBank/DDBJ whole genome shotgun (WGS) entry which is preliminary data.</text>
</comment>
<feature type="domain" description="DUF5777" evidence="2">
    <location>
        <begin position="47"/>
        <end position="296"/>
    </location>
</feature>
<name>A0ABR7XEB6_9BACT</name>
<gene>
    <name evidence="3" type="ORF">H9Q13_05575</name>
</gene>
<keyword evidence="4" id="KW-1185">Reference proteome</keyword>
<feature type="signal peptide" evidence="1">
    <location>
        <begin position="1"/>
        <end position="23"/>
    </location>
</feature>
<organism evidence="3 4">
    <name type="scientific">Pontibacter aquaedesilientis</name>
    <dbReference type="NCBI Taxonomy" id="2766980"/>
    <lineage>
        <taxon>Bacteria</taxon>
        <taxon>Pseudomonadati</taxon>
        <taxon>Bacteroidota</taxon>
        <taxon>Cytophagia</taxon>
        <taxon>Cytophagales</taxon>
        <taxon>Hymenobacteraceae</taxon>
        <taxon>Pontibacter</taxon>
    </lineage>
</organism>
<proteinExistence type="predicted"/>
<keyword evidence="1" id="KW-0732">Signal</keyword>
<evidence type="ECO:0000313" key="3">
    <source>
        <dbReference type="EMBL" id="MBD1396629.1"/>
    </source>
</evidence>
<dbReference type="Pfam" id="PF19089">
    <property type="entry name" value="DUF5777"/>
    <property type="match status" value="1"/>
</dbReference>
<dbReference type="Proteomes" id="UP000625551">
    <property type="component" value="Unassembled WGS sequence"/>
</dbReference>
<evidence type="ECO:0000256" key="1">
    <source>
        <dbReference type="SAM" id="SignalP"/>
    </source>
</evidence>
<accession>A0ABR7XEB6</accession>
<evidence type="ECO:0000259" key="2">
    <source>
        <dbReference type="Pfam" id="PF19089"/>
    </source>
</evidence>
<protein>
    <recommendedName>
        <fullName evidence="2">DUF5777 domain-containing protein</fullName>
    </recommendedName>
</protein>
<reference evidence="3 4" key="1">
    <citation type="submission" date="2020-09" db="EMBL/GenBank/DDBJ databases">
        <title>Genome sequencing and assembly of Pontibacter sp.</title>
        <authorList>
            <person name="Chhetri G."/>
        </authorList>
    </citation>
    <scope>NUCLEOTIDE SEQUENCE [LARGE SCALE GENOMIC DNA]</scope>
    <source>
        <strain evidence="3 4">JH31</strain>
    </source>
</reference>
<sequence length="300" mass="33635">MSLRNKLWLAVLLNLFFCTGSFAQDQELLALLEDSVADNGQDVFATFKTTRIVNSHSIETVKHRGLDFRVTHHFGDVAGGAGGIHSLYGLDQASDIRIAFEYGINDKLTAGFGRSKVNELLDGYLKYRLLSQTLDNRLPVSATVMLGGALNPQKASEGGYNSLEQRLSYTFQLLLARKFERISVQLMPTLLHRNYVFGPDEKNDVFALGVGGRWKMTKRFALLADYFYSFHDDRRTGTVEQYNPLGIGIEIETGGHVFHMFFTNNAGIAESNFLSNTNSSWRKGEFKFGFNISRVFNIGS</sequence>
<dbReference type="EMBL" id="JACXAJ010000002">
    <property type="protein sequence ID" value="MBD1396629.1"/>
    <property type="molecule type" value="Genomic_DNA"/>
</dbReference>